<feature type="compositionally biased region" description="Acidic residues" evidence="1">
    <location>
        <begin position="76"/>
        <end position="85"/>
    </location>
</feature>
<name>A0A9X5FEC2_9MICO</name>
<proteinExistence type="predicted"/>
<keyword evidence="4" id="KW-1185">Reference proteome</keyword>
<organism evidence="3 4">
    <name type="scientific">Sanguibacter hominis ATCC BAA-789</name>
    <dbReference type="NCBI Taxonomy" id="1312740"/>
    <lineage>
        <taxon>Bacteria</taxon>
        <taxon>Bacillati</taxon>
        <taxon>Actinomycetota</taxon>
        <taxon>Actinomycetes</taxon>
        <taxon>Micrococcales</taxon>
        <taxon>Sanguibacteraceae</taxon>
        <taxon>Sanguibacter</taxon>
    </lineage>
</organism>
<keyword evidence="2" id="KW-0472">Membrane</keyword>
<dbReference type="Proteomes" id="UP000774283">
    <property type="component" value="Unassembled WGS sequence"/>
</dbReference>
<dbReference type="InterPro" id="IPR025323">
    <property type="entry name" value="DUF4229"/>
</dbReference>
<evidence type="ECO:0000256" key="2">
    <source>
        <dbReference type="SAM" id="Phobius"/>
    </source>
</evidence>
<gene>
    <name evidence="3" type="ORF">HF995_03560</name>
</gene>
<feature type="transmembrane region" description="Helical" evidence="2">
    <location>
        <begin position="29"/>
        <end position="47"/>
    </location>
</feature>
<sequence>MPVVLYSLYRLLLLAACVGLLSVAGFRGWLLLLVAVVIALLASPVLLRGPRDLAAIYLAERAEARRAAAGKPSRDEADEDAEAEG</sequence>
<evidence type="ECO:0000313" key="3">
    <source>
        <dbReference type="EMBL" id="NKX92356.1"/>
    </source>
</evidence>
<evidence type="ECO:0000313" key="4">
    <source>
        <dbReference type="Proteomes" id="UP000774283"/>
    </source>
</evidence>
<protein>
    <submittedName>
        <fullName evidence="3">DUF4229 domain-containing protein</fullName>
    </submittedName>
</protein>
<keyword evidence="2" id="KW-1133">Transmembrane helix</keyword>
<keyword evidence="2" id="KW-0812">Transmembrane</keyword>
<dbReference type="AlphaFoldDB" id="A0A9X5FEC2"/>
<reference evidence="3 4" key="1">
    <citation type="submission" date="2020-04" db="EMBL/GenBank/DDBJ databases">
        <title>MicrobeNet Type strains.</title>
        <authorList>
            <person name="Nicholson A.C."/>
        </authorList>
    </citation>
    <scope>NUCLEOTIDE SEQUENCE [LARGE SCALE GENOMIC DNA]</scope>
    <source>
        <strain evidence="3 4">ATCC BAA-789</strain>
    </source>
</reference>
<comment type="caution">
    <text evidence="3">The sequence shown here is derived from an EMBL/GenBank/DDBJ whole genome shotgun (WGS) entry which is preliminary data.</text>
</comment>
<dbReference type="EMBL" id="JAAXOW010000001">
    <property type="protein sequence ID" value="NKX92356.1"/>
    <property type="molecule type" value="Genomic_DNA"/>
</dbReference>
<feature type="region of interest" description="Disordered" evidence="1">
    <location>
        <begin position="65"/>
        <end position="85"/>
    </location>
</feature>
<evidence type="ECO:0000256" key="1">
    <source>
        <dbReference type="SAM" id="MobiDB-lite"/>
    </source>
</evidence>
<dbReference type="RefSeq" id="WP_168446396.1">
    <property type="nucleotide sequence ID" value="NZ_JAAXOW010000001.1"/>
</dbReference>
<dbReference type="Pfam" id="PF14012">
    <property type="entry name" value="DUF4229"/>
    <property type="match status" value="1"/>
</dbReference>
<accession>A0A9X5FEC2</accession>